<evidence type="ECO:0000256" key="1">
    <source>
        <dbReference type="ARBA" id="ARBA00022754"/>
    </source>
</evidence>
<dbReference type="SUPFAM" id="SSF64593">
    <property type="entry name" value="Intermediate filament protein, coiled coil region"/>
    <property type="match status" value="1"/>
</dbReference>
<feature type="coiled-coil region" evidence="3">
    <location>
        <begin position="299"/>
        <end position="365"/>
    </location>
</feature>
<dbReference type="Proteomes" id="UP001152836">
    <property type="component" value="Unassembled WGS sequence"/>
</dbReference>
<feature type="domain" description="IF rod" evidence="5">
    <location>
        <begin position="104"/>
        <end position="393"/>
    </location>
</feature>
<evidence type="ECO:0000259" key="5">
    <source>
        <dbReference type="PROSITE" id="PS51842"/>
    </source>
</evidence>
<feature type="coiled-coil region" evidence="3">
    <location>
        <begin position="177"/>
        <end position="218"/>
    </location>
</feature>
<evidence type="ECO:0000313" key="7">
    <source>
        <dbReference type="Proteomes" id="UP001152836"/>
    </source>
</evidence>
<dbReference type="Gene3D" id="1.20.5.170">
    <property type="match status" value="1"/>
</dbReference>
<feature type="compositionally biased region" description="Polar residues" evidence="4">
    <location>
        <begin position="29"/>
        <end position="43"/>
    </location>
</feature>
<dbReference type="SMART" id="SM01391">
    <property type="entry name" value="Filament"/>
    <property type="match status" value="1"/>
</dbReference>
<dbReference type="GO" id="GO:0005198">
    <property type="term" value="F:structural molecule activity"/>
    <property type="evidence" value="ECO:0007669"/>
    <property type="project" value="InterPro"/>
</dbReference>
<dbReference type="InterPro" id="IPR002957">
    <property type="entry name" value="Keratin_I"/>
</dbReference>
<dbReference type="GO" id="GO:0045109">
    <property type="term" value="P:intermediate filament organization"/>
    <property type="evidence" value="ECO:0007669"/>
    <property type="project" value="TreeGrafter"/>
</dbReference>
<keyword evidence="7" id="KW-1185">Reference proteome</keyword>
<gene>
    <name evidence="6" type="primary">Bfsp2</name>
    <name evidence="6" type="ORF">PHOROB_LOCUS1659</name>
</gene>
<protein>
    <submittedName>
        <fullName evidence="6">Bfsp2 protein</fullName>
    </submittedName>
</protein>
<feature type="region of interest" description="Disordered" evidence="4">
    <location>
        <begin position="1"/>
        <end position="43"/>
    </location>
</feature>
<dbReference type="EMBL" id="CALSGD010000279">
    <property type="protein sequence ID" value="CAH6777811.1"/>
    <property type="molecule type" value="Genomic_DNA"/>
</dbReference>
<organism evidence="6 7">
    <name type="scientific">Phodopus roborovskii</name>
    <name type="common">Roborovski's desert hamster</name>
    <name type="synonym">Cricetulus roborovskii</name>
    <dbReference type="NCBI Taxonomy" id="109678"/>
    <lineage>
        <taxon>Eukaryota</taxon>
        <taxon>Metazoa</taxon>
        <taxon>Chordata</taxon>
        <taxon>Craniata</taxon>
        <taxon>Vertebrata</taxon>
        <taxon>Euteleostomi</taxon>
        <taxon>Mammalia</taxon>
        <taxon>Eutheria</taxon>
        <taxon>Euarchontoglires</taxon>
        <taxon>Glires</taxon>
        <taxon>Rodentia</taxon>
        <taxon>Myomorpha</taxon>
        <taxon>Muroidea</taxon>
        <taxon>Cricetidae</taxon>
        <taxon>Cricetinae</taxon>
        <taxon>Phodopus</taxon>
    </lineage>
</organism>
<comment type="caution">
    <text evidence="6">The sequence shown here is derived from an EMBL/GenBank/DDBJ whole genome shotgun (WGS) entry which is preliminary data.</text>
</comment>
<evidence type="ECO:0000256" key="2">
    <source>
        <dbReference type="ARBA" id="ARBA00023054"/>
    </source>
</evidence>
<dbReference type="InterPro" id="IPR039008">
    <property type="entry name" value="IF_rod_dom"/>
</dbReference>
<dbReference type="PANTHER" id="PTHR23239:SF32">
    <property type="entry name" value="PHAKININ"/>
    <property type="match status" value="1"/>
</dbReference>
<evidence type="ECO:0000256" key="4">
    <source>
        <dbReference type="SAM" id="MobiDB-lite"/>
    </source>
</evidence>
<dbReference type="Pfam" id="PF00038">
    <property type="entry name" value="Filament"/>
    <property type="match status" value="1"/>
</dbReference>
<proteinExistence type="predicted"/>
<evidence type="ECO:0000313" key="6">
    <source>
        <dbReference type="EMBL" id="CAH6777811.1"/>
    </source>
</evidence>
<dbReference type="Gene3D" id="1.20.5.1160">
    <property type="entry name" value="Vasodilator-stimulated phosphoprotein"/>
    <property type="match status" value="1"/>
</dbReference>
<accession>A0AAU9YTY0</accession>
<dbReference type="PANTHER" id="PTHR23239">
    <property type="entry name" value="INTERMEDIATE FILAMENT"/>
    <property type="match status" value="1"/>
</dbReference>
<evidence type="ECO:0000256" key="3">
    <source>
        <dbReference type="SAM" id="Coils"/>
    </source>
</evidence>
<dbReference type="Gene3D" id="1.20.5.500">
    <property type="entry name" value="Single helix bin"/>
    <property type="match status" value="1"/>
</dbReference>
<keyword evidence="2 3" id="KW-0175">Coiled coil</keyword>
<dbReference type="GO" id="GO:0005882">
    <property type="term" value="C:intermediate filament"/>
    <property type="evidence" value="ECO:0007669"/>
    <property type="project" value="UniProtKB-KW"/>
</dbReference>
<reference evidence="6" key="1">
    <citation type="submission" date="2022-06" db="EMBL/GenBank/DDBJ databases">
        <authorList>
            <person name="Andreotti S."/>
            <person name="Wyler E."/>
        </authorList>
    </citation>
    <scope>NUCLEOTIDE SEQUENCE</scope>
</reference>
<dbReference type="PRINTS" id="PR01248">
    <property type="entry name" value="TYPE1KERATIN"/>
</dbReference>
<keyword evidence="1" id="KW-0403">Intermediate filament</keyword>
<feature type="coiled-coil region" evidence="3">
    <location>
        <begin position="115"/>
        <end position="142"/>
    </location>
</feature>
<dbReference type="PROSITE" id="PS51842">
    <property type="entry name" value="IF_ROD_2"/>
    <property type="match status" value="1"/>
</dbReference>
<sequence length="393" mass="43423">MSERRVAADLSPGANSSMPLQRHRVSLRGTRSPSSLESPPASRTSALGSLIRAPGVYVGVAPSGCIGGLSARVTRRALGISSVFLQGLRSSGLSTVPAPGPERDHTAVEDLGGCLVEYMTKVHALEQVSQELETQLRAHLESKAKRSGGWDALRASWASSYQQVSPPAVYENEQPFRKAAEEEISSLYKVIDEANLTKTDLEHQIESLKEEMGFLKRSYEEDVKVLYKQLAGSELEQTDVPMGTGLDDVLETIRIQWERDVEKNRAEAGALLQAKQQTEVVHVSQTQEERQAAALSVELHDTSCQVQSLQAEMESLRALKRGLENTLHDAKHWHDMEVQNLGAVVGRLEAELAEIRSEMEQQQQERAHLLACKSQLQKDVASYHALLDREESK</sequence>
<name>A0AAU9YTY0_PHORO</name>
<dbReference type="AlphaFoldDB" id="A0AAU9YTY0"/>